<evidence type="ECO:0000256" key="9">
    <source>
        <dbReference type="ARBA" id="ARBA00023298"/>
    </source>
</evidence>
<dbReference type="GO" id="GO:0044231">
    <property type="term" value="C:host cell presynaptic membrane"/>
    <property type="evidence" value="ECO:0007669"/>
    <property type="project" value="UniProtKB-KW"/>
</dbReference>
<keyword evidence="9" id="KW-0472">Membrane</keyword>
<reference evidence="11" key="1">
    <citation type="submission" date="2020-08" db="EMBL/GenBank/DDBJ databases">
        <title>Multicomponent nature underlies the extraordinary mechanical properties of spider dragline silk.</title>
        <authorList>
            <person name="Kono N."/>
            <person name="Nakamura H."/>
            <person name="Mori M."/>
            <person name="Yoshida Y."/>
            <person name="Ohtoshi R."/>
            <person name="Malay A.D."/>
            <person name="Moran D.A.P."/>
            <person name="Tomita M."/>
            <person name="Numata K."/>
            <person name="Arakawa K."/>
        </authorList>
    </citation>
    <scope>NUCLEOTIDE SEQUENCE</scope>
</reference>
<dbReference type="GO" id="GO:0090729">
    <property type="term" value="F:toxin activity"/>
    <property type="evidence" value="ECO:0007669"/>
    <property type="project" value="UniProtKB-KW"/>
</dbReference>
<dbReference type="SUPFAM" id="SSF48403">
    <property type="entry name" value="Ankyrin repeat"/>
    <property type="match status" value="1"/>
</dbReference>
<keyword evidence="4" id="KW-0964">Secreted</keyword>
<keyword evidence="3" id="KW-0268">Exocytosis</keyword>
<keyword evidence="7" id="KW-0528">Neurotoxin</keyword>
<keyword evidence="9" id="KW-1053">Target membrane</keyword>
<name>A0A8X6TJ37_NEPPI</name>
<accession>A0A8X6TJ37</accession>
<dbReference type="AlphaFoldDB" id="A0A8X6TJ37"/>
<evidence type="ECO:0000256" key="10">
    <source>
        <dbReference type="PROSITE-ProRule" id="PRU00023"/>
    </source>
</evidence>
<organism evidence="11 12">
    <name type="scientific">Nephila pilipes</name>
    <name type="common">Giant wood spider</name>
    <name type="synonym">Nephila maculata</name>
    <dbReference type="NCBI Taxonomy" id="299642"/>
    <lineage>
        <taxon>Eukaryota</taxon>
        <taxon>Metazoa</taxon>
        <taxon>Ecdysozoa</taxon>
        <taxon>Arthropoda</taxon>
        <taxon>Chelicerata</taxon>
        <taxon>Arachnida</taxon>
        <taxon>Araneae</taxon>
        <taxon>Araneomorphae</taxon>
        <taxon>Entelegynae</taxon>
        <taxon>Araneoidea</taxon>
        <taxon>Nephilidae</taxon>
        <taxon>Nephila</taxon>
    </lineage>
</organism>
<dbReference type="SMART" id="SM00248">
    <property type="entry name" value="ANK"/>
    <property type="match status" value="2"/>
</dbReference>
<protein>
    <submittedName>
        <fullName evidence="11">Ankyrin repeat domain-containing protein 40</fullName>
    </submittedName>
</protein>
<dbReference type="PANTHER" id="PTHR24192:SF3">
    <property type="entry name" value="ANKYRIN REPEAT DOMAIN 40"/>
    <property type="match status" value="1"/>
</dbReference>
<proteinExistence type="predicted"/>
<dbReference type="GO" id="GO:0006887">
    <property type="term" value="P:exocytosis"/>
    <property type="evidence" value="ECO:0007669"/>
    <property type="project" value="UniProtKB-KW"/>
</dbReference>
<dbReference type="InterPro" id="IPR036770">
    <property type="entry name" value="Ankyrin_rpt-contain_sf"/>
</dbReference>
<dbReference type="GO" id="GO:0044218">
    <property type="term" value="C:other organism cell membrane"/>
    <property type="evidence" value="ECO:0007669"/>
    <property type="project" value="UniProtKB-KW"/>
</dbReference>
<evidence type="ECO:0000256" key="3">
    <source>
        <dbReference type="ARBA" id="ARBA00022483"/>
    </source>
</evidence>
<evidence type="ECO:0000256" key="2">
    <source>
        <dbReference type="ARBA" id="ARBA00004613"/>
    </source>
</evidence>
<comment type="subcellular location">
    <subcellularLocation>
        <location evidence="2">Secreted</location>
    </subcellularLocation>
    <subcellularLocation>
        <location evidence="1">Target cell membrane</location>
    </subcellularLocation>
</comment>
<dbReference type="Pfam" id="PF12796">
    <property type="entry name" value="Ank_2"/>
    <property type="match status" value="1"/>
</dbReference>
<gene>
    <name evidence="11" type="primary">ANKRD40</name>
    <name evidence="11" type="ORF">NPIL_520731</name>
</gene>
<dbReference type="Proteomes" id="UP000887013">
    <property type="component" value="Unassembled WGS sequence"/>
</dbReference>
<evidence type="ECO:0000256" key="1">
    <source>
        <dbReference type="ARBA" id="ARBA00004175"/>
    </source>
</evidence>
<evidence type="ECO:0000313" key="11">
    <source>
        <dbReference type="EMBL" id="GFT23038.1"/>
    </source>
</evidence>
<keyword evidence="12" id="KW-1185">Reference proteome</keyword>
<feature type="repeat" description="ANK" evidence="10">
    <location>
        <begin position="40"/>
        <end position="72"/>
    </location>
</feature>
<dbReference type="PANTHER" id="PTHR24192">
    <property type="entry name" value="ANKYRIN REPEAT DOMAIN 40"/>
    <property type="match status" value="1"/>
</dbReference>
<dbReference type="EMBL" id="BMAW01059831">
    <property type="protein sequence ID" value="GFT23038.1"/>
    <property type="molecule type" value="Genomic_DNA"/>
</dbReference>
<evidence type="ECO:0000313" key="12">
    <source>
        <dbReference type="Proteomes" id="UP000887013"/>
    </source>
</evidence>
<keyword evidence="6" id="KW-0800">Toxin</keyword>
<keyword evidence="8" id="KW-0638">Presynaptic neurotoxin</keyword>
<evidence type="ECO:0000256" key="5">
    <source>
        <dbReference type="ARBA" id="ARBA00022537"/>
    </source>
</evidence>
<dbReference type="InterPro" id="IPR039195">
    <property type="entry name" value="ANKRD40"/>
</dbReference>
<dbReference type="Gene3D" id="1.25.40.20">
    <property type="entry name" value="Ankyrin repeat-containing domain"/>
    <property type="match status" value="1"/>
</dbReference>
<dbReference type="PROSITE" id="PS50088">
    <property type="entry name" value="ANK_REPEAT"/>
    <property type="match status" value="1"/>
</dbReference>
<keyword evidence="5" id="KW-1052">Target cell membrane</keyword>
<dbReference type="OrthoDB" id="496981at2759"/>
<keyword evidence="10" id="KW-0040">ANK repeat</keyword>
<comment type="caution">
    <text evidence="11">The sequence shown here is derived from an EMBL/GenBank/DDBJ whole genome shotgun (WGS) entry which is preliminary data.</text>
</comment>
<evidence type="ECO:0000256" key="7">
    <source>
        <dbReference type="ARBA" id="ARBA00022699"/>
    </source>
</evidence>
<sequence length="277" mass="31285">MNSEKRIEELFREASALGDEDAVKKLIEAGVDINSQHSINGWTSLHWAAKRGHTSIIRLLLSHGADPSLTSKYGESSLDVAKNEEIHDILSGNSECPSEYQAKSPLPITPNYLSNPALAPKIDKKDVKSSEIIYSNNFVENESKRKYEEEIVLKVRIAESLDPDFIEIEVPLKDLTYDNVYRICCEELDVLPKNVLKLRKLPNTIIRKDKDVLRFQNFQELELVLKLSNEITKHQTVKAPLNDTVSIESSKCINNNSASNSPLIKKSNYCKNGTILY</sequence>
<dbReference type="InterPro" id="IPR002110">
    <property type="entry name" value="Ankyrin_rpt"/>
</dbReference>
<evidence type="ECO:0000256" key="6">
    <source>
        <dbReference type="ARBA" id="ARBA00022656"/>
    </source>
</evidence>
<evidence type="ECO:0000256" key="4">
    <source>
        <dbReference type="ARBA" id="ARBA00022525"/>
    </source>
</evidence>
<dbReference type="PROSITE" id="PS50297">
    <property type="entry name" value="ANK_REP_REGION"/>
    <property type="match status" value="1"/>
</dbReference>
<dbReference type="GO" id="GO:0005576">
    <property type="term" value="C:extracellular region"/>
    <property type="evidence" value="ECO:0007669"/>
    <property type="project" value="UniProtKB-SubCell"/>
</dbReference>
<evidence type="ECO:0000256" key="8">
    <source>
        <dbReference type="ARBA" id="ARBA00023028"/>
    </source>
</evidence>